<reference evidence="3" key="1">
    <citation type="journal article" date="2020" name="mSystems">
        <title>Genome- and Community-Level Interaction Insights into Carbon Utilization and Element Cycling Functions of Hydrothermarchaeota in Hydrothermal Sediment.</title>
        <authorList>
            <person name="Zhou Z."/>
            <person name="Liu Y."/>
            <person name="Xu W."/>
            <person name="Pan J."/>
            <person name="Luo Z.H."/>
            <person name="Li M."/>
        </authorList>
    </citation>
    <scope>NUCLEOTIDE SEQUENCE [LARGE SCALE GENOMIC DNA]</scope>
    <source>
        <strain evidence="3">SpSt-637</strain>
        <strain evidence="2">SpSt-667</strain>
    </source>
</reference>
<protein>
    <submittedName>
        <fullName evidence="3">NAD-dependent epimerase/dehydratase family protein</fullName>
    </submittedName>
</protein>
<dbReference type="Gene3D" id="3.90.25.10">
    <property type="entry name" value="UDP-galactose 4-epimerase, domain 1"/>
    <property type="match status" value="2"/>
</dbReference>
<organism evidence="3">
    <name type="scientific">Ignisphaera aggregans</name>
    <dbReference type="NCBI Taxonomy" id="334771"/>
    <lineage>
        <taxon>Archaea</taxon>
        <taxon>Thermoproteota</taxon>
        <taxon>Thermoprotei</taxon>
        <taxon>Desulfurococcales</taxon>
        <taxon>Desulfurococcaceae</taxon>
        <taxon>Ignisphaera</taxon>
    </lineage>
</organism>
<dbReference type="InterPro" id="IPR036291">
    <property type="entry name" value="NAD(P)-bd_dom_sf"/>
</dbReference>
<sequence>MSLFSKLVVTGGAGFIGSHFIDLLVENNVADQIIVIDNLSSGSVSNIEHHLTKKQIELIIADLKQYDDSWITKFRDTEAVIHLAANPEVRVSSIEPKIHFDENIVATFNVLEAARKNDVEYHFFASSSTVYGDAKNIPTPETYPYEPISVYGASKAACEILYHSYFSLYGFSVSIARYANIIGPRSSHGVIVDFINKLKRNPIELEILGDGTQRKSYLYVQDTVEASFLLLNLAKNDKGYHVYNVGNEDWVTVKEIADIVVEEMNLRNTKYVFRLITSDGRGWPGDVKLMLLDISKLKSLGWRPKLSSAEAVRRTVRDLLGK</sequence>
<dbReference type="PANTHER" id="PTHR43000">
    <property type="entry name" value="DTDP-D-GLUCOSE 4,6-DEHYDRATASE-RELATED"/>
    <property type="match status" value="1"/>
</dbReference>
<evidence type="ECO:0000259" key="1">
    <source>
        <dbReference type="Pfam" id="PF16363"/>
    </source>
</evidence>
<accession>A0A7C4NPV8</accession>
<dbReference type="Pfam" id="PF16363">
    <property type="entry name" value="GDP_Man_Dehyd"/>
    <property type="match status" value="1"/>
</dbReference>
<dbReference type="AlphaFoldDB" id="A0A7C4NPV8"/>
<feature type="domain" description="NAD(P)-binding" evidence="1">
    <location>
        <begin position="9"/>
        <end position="315"/>
    </location>
</feature>
<comment type="caution">
    <text evidence="3">The sequence shown here is derived from an EMBL/GenBank/DDBJ whole genome shotgun (WGS) entry which is preliminary data.</text>
</comment>
<dbReference type="CDD" id="cd05234">
    <property type="entry name" value="UDP_G4E_2_SDR_e"/>
    <property type="match status" value="1"/>
</dbReference>
<gene>
    <name evidence="3" type="ORF">ENU08_04935</name>
    <name evidence="2" type="ORF">ENU41_01445</name>
</gene>
<dbReference type="EMBL" id="DTBD01000039">
    <property type="protein sequence ID" value="HGQ64570.1"/>
    <property type="molecule type" value="Genomic_DNA"/>
</dbReference>
<dbReference type="SUPFAM" id="SSF51735">
    <property type="entry name" value="NAD(P)-binding Rossmann-fold domains"/>
    <property type="match status" value="1"/>
</dbReference>
<evidence type="ECO:0000313" key="3">
    <source>
        <dbReference type="EMBL" id="HGQ64570.1"/>
    </source>
</evidence>
<dbReference type="InterPro" id="IPR016040">
    <property type="entry name" value="NAD(P)-bd_dom"/>
</dbReference>
<dbReference type="EMBL" id="DTCK01000010">
    <property type="protein sequence ID" value="HGQ35330.1"/>
    <property type="molecule type" value="Genomic_DNA"/>
</dbReference>
<evidence type="ECO:0000313" key="2">
    <source>
        <dbReference type="EMBL" id="HGQ35330.1"/>
    </source>
</evidence>
<dbReference type="Gene3D" id="3.40.50.720">
    <property type="entry name" value="NAD(P)-binding Rossmann-like Domain"/>
    <property type="match status" value="1"/>
</dbReference>
<name>A0A7C4NPV8_9CREN</name>
<proteinExistence type="predicted"/>